<accession>A0A9P1I9E9</accession>
<evidence type="ECO:0000313" key="3">
    <source>
        <dbReference type="Proteomes" id="UP001152747"/>
    </source>
</evidence>
<evidence type="ECO:0000313" key="2">
    <source>
        <dbReference type="EMBL" id="CAI5440488.1"/>
    </source>
</evidence>
<dbReference type="Proteomes" id="UP001152747">
    <property type="component" value="Unassembled WGS sequence"/>
</dbReference>
<evidence type="ECO:0000256" key="1">
    <source>
        <dbReference type="SAM" id="SignalP"/>
    </source>
</evidence>
<sequence>MFRVVVTLLILTVAVDATRNPQITEITADLRFECRLDNRFMWKYQVVFLEYDFGRAHDVLHRSKVHRAFSSNPRNRFVFNASGGDGIFDSSYEIYAHVVHNCTPSGKKIVAKFFLGDVGTFRTSEYLRKTLTLY</sequence>
<feature type="chain" id="PRO_5040425193" evidence="1">
    <location>
        <begin position="18"/>
        <end position="134"/>
    </location>
</feature>
<feature type="signal peptide" evidence="1">
    <location>
        <begin position="1"/>
        <end position="17"/>
    </location>
</feature>
<reference evidence="2" key="1">
    <citation type="submission" date="2022-11" db="EMBL/GenBank/DDBJ databases">
        <authorList>
            <person name="Kikuchi T."/>
        </authorList>
    </citation>
    <scope>NUCLEOTIDE SEQUENCE</scope>
    <source>
        <strain evidence="2">PS1010</strain>
    </source>
</reference>
<gene>
    <name evidence="2" type="ORF">CAMP_LOCUS3125</name>
</gene>
<keyword evidence="1" id="KW-0732">Signal</keyword>
<dbReference type="Pfam" id="PF05912">
    <property type="entry name" value="DUF870"/>
    <property type="match status" value="1"/>
</dbReference>
<dbReference type="InterPro" id="IPR008588">
    <property type="entry name" value="DUF870_CAE_spp"/>
</dbReference>
<keyword evidence="3" id="KW-1185">Reference proteome</keyword>
<organism evidence="2 3">
    <name type="scientific">Caenorhabditis angaria</name>
    <dbReference type="NCBI Taxonomy" id="860376"/>
    <lineage>
        <taxon>Eukaryota</taxon>
        <taxon>Metazoa</taxon>
        <taxon>Ecdysozoa</taxon>
        <taxon>Nematoda</taxon>
        <taxon>Chromadorea</taxon>
        <taxon>Rhabditida</taxon>
        <taxon>Rhabditina</taxon>
        <taxon>Rhabditomorpha</taxon>
        <taxon>Rhabditoidea</taxon>
        <taxon>Rhabditidae</taxon>
        <taxon>Peloderinae</taxon>
        <taxon>Caenorhabditis</taxon>
    </lineage>
</organism>
<comment type="caution">
    <text evidence="2">The sequence shown here is derived from an EMBL/GenBank/DDBJ whole genome shotgun (WGS) entry which is preliminary data.</text>
</comment>
<dbReference type="AlphaFoldDB" id="A0A9P1I9E9"/>
<proteinExistence type="predicted"/>
<protein>
    <submittedName>
        <fullName evidence="2">Uncharacterized protein</fullName>
    </submittedName>
</protein>
<name>A0A9P1I9E9_9PELO</name>
<dbReference type="EMBL" id="CANHGI010000001">
    <property type="protein sequence ID" value="CAI5440488.1"/>
    <property type="molecule type" value="Genomic_DNA"/>
</dbReference>